<organism evidence="1 2">
    <name type="scientific">Flavobacterium resistens</name>
    <dbReference type="NCBI Taxonomy" id="443612"/>
    <lineage>
        <taxon>Bacteria</taxon>
        <taxon>Pseudomonadati</taxon>
        <taxon>Bacteroidota</taxon>
        <taxon>Flavobacteriia</taxon>
        <taxon>Flavobacteriales</taxon>
        <taxon>Flavobacteriaceae</taxon>
        <taxon>Flavobacterium</taxon>
    </lineage>
</organism>
<sequence length="39" mass="4851">MKIHFFLRRNQISVTLVTYFNEKQTYLCEPNFRFANHEN</sequence>
<dbReference type="EMBL" id="FXTA01000003">
    <property type="protein sequence ID" value="SMO73280.1"/>
    <property type="molecule type" value="Genomic_DNA"/>
</dbReference>
<name>A0A521DQS5_9FLAO</name>
<dbReference type="Proteomes" id="UP000317289">
    <property type="component" value="Unassembled WGS sequence"/>
</dbReference>
<evidence type="ECO:0000313" key="1">
    <source>
        <dbReference type="EMBL" id="SMO73280.1"/>
    </source>
</evidence>
<gene>
    <name evidence="1" type="ORF">SAMN06265349_103443</name>
</gene>
<protein>
    <submittedName>
        <fullName evidence="1">Uncharacterized protein</fullName>
    </submittedName>
</protein>
<proteinExistence type="predicted"/>
<reference evidence="1 2" key="1">
    <citation type="submission" date="2017-05" db="EMBL/GenBank/DDBJ databases">
        <authorList>
            <person name="Varghese N."/>
            <person name="Submissions S."/>
        </authorList>
    </citation>
    <scope>NUCLEOTIDE SEQUENCE [LARGE SCALE GENOMIC DNA]</scope>
    <source>
        <strain evidence="1 2">DSM 19382</strain>
    </source>
</reference>
<dbReference type="AlphaFoldDB" id="A0A521DQS5"/>
<evidence type="ECO:0000313" key="2">
    <source>
        <dbReference type="Proteomes" id="UP000317289"/>
    </source>
</evidence>
<accession>A0A521DQS5</accession>